<keyword evidence="5" id="KW-1185">Reference proteome</keyword>
<dbReference type="Pfam" id="PF13304">
    <property type="entry name" value="AAA_21"/>
    <property type="match status" value="1"/>
</dbReference>
<dbReference type="InterPro" id="IPR051396">
    <property type="entry name" value="Bact_Antivir_Def_Nuclease"/>
</dbReference>
<dbReference type="SUPFAM" id="SSF52540">
    <property type="entry name" value="P-loop containing nucleoside triphosphate hydrolases"/>
    <property type="match status" value="1"/>
</dbReference>
<keyword evidence="2" id="KW-0067">ATP-binding</keyword>
<dbReference type="PANTHER" id="PTHR43581">
    <property type="entry name" value="ATP/GTP PHOSPHATASE"/>
    <property type="match status" value="1"/>
</dbReference>
<proteinExistence type="predicted"/>
<keyword evidence="1" id="KW-0547">Nucleotide-binding</keyword>
<evidence type="ECO:0000256" key="1">
    <source>
        <dbReference type="ARBA" id="ARBA00022741"/>
    </source>
</evidence>
<dbReference type="CDD" id="cd00267">
    <property type="entry name" value="ABC_ATPase"/>
    <property type="match status" value="1"/>
</dbReference>
<evidence type="ECO:0000313" key="5">
    <source>
        <dbReference type="Proteomes" id="UP000637774"/>
    </source>
</evidence>
<dbReference type="SMART" id="SM00382">
    <property type="entry name" value="AAA"/>
    <property type="match status" value="1"/>
</dbReference>
<organism evidence="4 5">
    <name type="scientific">Hymenobacter frigidus</name>
    <dbReference type="NCBI Taxonomy" id="1524095"/>
    <lineage>
        <taxon>Bacteria</taxon>
        <taxon>Pseudomonadati</taxon>
        <taxon>Bacteroidota</taxon>
        <taxon>Cytophagia</taxon>
        <taxon>Cytophagales</taxon>
        <taxon>Hymenobacteraceae</taxon>
        <taxon>Hymenobacter</taxon>
    </lineage>
</organism>
<dbReference type="RefSeq" id="WP_188560407.1">
    <property type="nucleotide sequence ID" value="NZ_BMGY01000003.1"/>
</dbReference>
<protein>
    <recommendedName>
        <fullName evidence="3">AAA+ ATPase domain-containing protein</fullName>
    </recommendedName>
</protein>
<accession>A0ABQ1ZW08</accession>
<dbReference type="Proteomes" id="UP000637774">
    <property type="component" value="Unassembled WGS sequence"/>
</dbReference>
<dbReference type="InterPro" id="IPR003959">
    <property type="entry name" value="ATPase_AAA_core"/>
</dbReference>
<dbReference type="InterPro" id="IPR003593">
    <property type="entry name" value="AAA+_ATPase"/>
</dbReference>
<gene>
    <name evidence="4" type="ORF">GCM10011495_04650</name>
</gene>
<dbReference type="Gene3D" id="3.40.50.300">
    <property type="entry name" value="P-loop containing nucleotide triphosphate hydrolases"/>
    <property type="match status" value="1"/>
</dbReference>
<dbReference type="PANTHER" id="PTHR43581:SF2">
    <property type="entry name" value="EXCINUCLEASE ATPASE SUBUNIT"/>
    <property type="match status" value="1"/>
</dbReference>
<dbReference type="InterPro" id="IPR027417">
    <property type="entry name" value="P-loop_NTPase"/>
</dbReference>
<comment type="caution">
    <text evidence="4">The sequence shown here is derived from an EMBL/GenBank/DDBJ whole genome shotgun (WGS) entry which is preliminary data.</text>
</comment>
<reference evidence="5" key="1">
    <citation type="journal article" date="2019" name="Int. J. Syst. Evol. Microbiol.">
        <title>The Global Catalogue of Microorganisms (GCM) 10K type strain sequencing project: providing services to taxonomists for standard genome sequencing and annotation.</title>
        <authorList>
            <consortium name="The Broad Institute Genomics Platform"/>
            <consortium name="The Broad Institute Genome Sequencing Center for Infectious Disease"/>
            <person name="Wu L."/>
            <person name="Ma J."/>
        </authorList>
    </citation>
    <scope>NUCLEOTIDE SEQUENCE [LARGE SCALE GENOMIC DNA]</scope>
    <source>
        <strain evidence="5">CGMCC 1.14966</strain>
    </source>
</reference>
<evidence type="ECO:0000259" key="3">
    <source>
        <dbReference type="SMART" id="SM00382"/>
    </source>
</evidence>
<dbReference type="InterPro" id="IPR017871">
    <property type="entry name" value="ABC_transporter-like_CS"/>
</dbReference>
<sequence>MQFSLNSKFKSLEPFTISLPDLTILTGVNGAGKTQILSAIMDNKATVTDNNLELNPKKYVTHQTLAPNDSSVVTRQSLLQEIDGIWNQYNSFQENHKQNAGYQLEQFIHDQNQIKLINNIASKTRKTVTELTQEDLYIHYPVNTVTGDIFYQNFSTLFKRYQNKLDDNRYRYFLNKEYNKTDLTYSSDEEFIKEYGEAPWNFVNKILKEANLDYFINSPEGSDRDAPFELKLVNNLTSVEVKFSDLSSGEKVLMSLALALYNSRFEVQFPKLMLMDEPDASLHPSMSKQFLDVIQNVFVKDKGVKVIITTHSPSTVALAPEESLYIVNKTGQRLEKSTKDQALKILTSGVPSFSVNYENRRQVFVESKYDVIFYEKIYDKLKSKLIKDISLNFISSGVAGVGNCDQVIDIVKRLTAFGNKFIFGIIDWDKTNNSNEHVLVLGHSERYSLENYIFDPILLCALLLSERLIEREDLGFTNNETYSEFRNLSNSQLQFMSDFIMSRVSDKFDTTKSSTKRVVYVNDSEILVPEWYLENQGHALEAIIKTKFPQLNKFNKEEGLKKEIIYKIIDDIPEFIPNDVLVLFQQIQDLD</sequence>
<name>A0ABQ1ZW08_9BACT</name>
<evidence type="ECO:0000256" key="2">
    <source>
        <dbReference type="ARBA" id="ARBA00022840"/>
    </source>
</evidence>
<dbReference type="PROSITE" id="PS00211">
    <property type="entry name" value="ABC_TRANSPORTER_1"/>
    <property type="match status" value="1"/>
</dbReference>
<evidence type="ECO:0000313" key="4">
    <source>
        <dbReference type="EMBL" id="GGH80035.1"/>
    </source>
</evidence>
<dbReference type="EMBL" id="BMGY01000003">
    <property type="protein sequence ID" value="GGH80035.1"/>
    <property type="molecule type" value="Genomic_DNA"/>
</dbReference>
<feature type="domain" description="AAA+ ATPase" evidence="3">
    <location>
        <begin position="19"/>
        <end position="330"/>
    </location>
</feature>